<evidence type="ECO:0000259" key="1">
    <source>
        <dbReference type="Pfam" id="PF19920"/>
    </source>
</evidence>
<dbReference type="EMBL" id="FRBT01000005">
    <property type="protein sequence ID" value="SHM32678.1"/>
    <property type="molecule type" value="Genomic_DNA"/>
</dbReference>
<dbReference type="STRING" id="946677.SAMN05444484_105157"/>
<gene>
    <name evidence="2" type="ORF">SAMN05444484_105157</name>
</gene>
<evidence type="ECO:0000313" key="3">
    <source>
        <dbReference type="Proteomes" id="UP000184028"/>
    </source>
</evidence>
<reference evidence="3" key="1">
    <citation type="submission" date="2016-11" db="EMBL/GenBank/DDBJ databases">
        <authorList>
            <person name="Varghese N."/>
            <person name="Submissions S."/>
        </authorList>
    </citation>
    <scope>NUCLEOTIDE SEQUENCE [LARGE SCALE GENOMIC DNA]</scope>
    <source>
        <strain evidence="3">DSM 24724</strain>
    </source>
</reference>
<organism evidence="2 3">
    <name type="scientific">Flavobacterium chilense</name>
    <dbReference type="NCBI Taxonomy" id="946677"/>
    <lineage>
        <taxon>Bacteria</taxon>
        <taxon>Pseudomonadati</taxon>
        <taxon>Bacteroidota</taxon>
        <taxon>Flavobacteriia</taxon>
        <taxon>Flavobacteriales</taxon>
        <taxon>Flavobacteriaceae</taxon>
        <taxon>Flavobacterium</taxon>
    </lineage>
</organism>
<dbReference type="InterPro" id="IPR045549">
    <property type="entry name" value="bpX4"/>
</dbReference>
<name>A0A1M7HW82_9FLAO</name>
<protein>
    <recommendedName>
        <fullName evidence="1">MoxR-vWA-beta-propeller ternary system domain-containing protein</fullName>
    </recommendedName>
</protein>
<dbReference type="AlphaFoldDB" id="A0A1M7HW82"/>
<feature type="domain" description="MoxR-vWA-beta-propeller ternary system" evidence="1">
    <location>
        <begin position="46"/>
        <end position="246"/>
    </location>
</feature>
<evidence type="ECO:0000313" key="2">
    <source>
        <dbReference type="EMBL" id="SHM32678.1"/>
    </source>
</evidence>
<proteinExistence type="predicted"/>
<dbReference type="Pfam" id="PF19920">
    <property type="entry name" value="bpX4"/>
    <property type="match status" value="1"/>
</dbReference>
<sequence>MNKGSDLIIYLLVYNFSYETGNSLSLKNNPTQKGIINNMEKIKTPFLDTIYHLRTIEQIILYDKLITIAQTEETEVVLFLETEYENEILEYPGIAPDFNAGAALWGARTLYLATQLLLHREHKMNDVKELLPFYIGVLDASAIISADLCLRFLPQIITKIREIDPEDLVIEILEKHLIQFHYSAIGSDLDTENVNFETLVTNDCLLQLYIDRIVQRKSIRWAQSDFIKKQLEIGFGDYQKLFWAQL</sequence>
<dbReference type="Proteomes" id="UP000184028">
    <property type="component" value="Unassembled WGS sequence"/>
</dbReference>
<accession>A0A1M7HW82</accession>
<keyword evidence="3" id="KW-1185">Reference proteome</keyword>